<sequence length="590" mass="67123">MFSQYKKDFSFKTNRDSVTSEGSEEPGASLFYSVQTLPTESEIHESISLQPSRVREYNQYEDEDEQENEPDAAFLSEQSPSFYSKKQAAAEIYLDIPTNHMVKVTNNTLSEGLLPTTKIPPNQLSCVLHRKYKDPAFAILFGLGLIMMLTIGTFLIFTTNSYVLKDYSHGSVFFAIRDSVGPLLFALFFSLIMGVIWILLLRSFTKIIVWGTLTAVPFICFAIFIWTRVEAFSGALRDSGKPDPQDDALAVLSFIPLIIFIVYSIILFTHRKKIERTISLIQLAIDIVRDNPQMFWVSLKILTVYVLFTIMWLYVFSHVFLVGHMVQIASEDIWKLEPNTYLLILYFIFMYLWTSAVLSNVQKVTISGVIILHKFEYNNILIFCYFRNDYDDLDDSDRNKEVTDISFLKATTVSFGTVCLGGLILSSIQIIKYFTDFLKKKFKNSSVLCCLSWVLTFIDGIIDNLNNYTLIYVGIYGENFCSSAHKTTKLFRGNLVSGLVSDFAAKSILYIGSIIIALICGFATFIYATHTLQSPYGYVVGIIASIVPYYISQFYTHIMMNTVDATFVCYTIDLDSNLESCKRAHKAFSN</sequence>
<dbReference type="Pfam" id="PF04515">
    <property type="entry name" value="Choline_transpo"/>
    <property type="match status" value="1"/>
</dbReference>
<dbReference type="Proteomes" id="UP001153678">
    <property type="component" value="Unassembled WGS sequence"/>
</dbReference>
<keyword evidence="9" id="KW-1185">Reference proteome</keyword>
<keyword evidence="4 6" id="KW-1133">Transmembrane helix</keyword>
<gene>
    <name evidence="8" type="ORF">FWILDA_LOCUS3264</name>
</gene>
<dbReference type="GO" id="GO:0022857">
    <property type="term" value="F:transmembrane transporter activity"/>
    <property type="evidence" value="ECO:0007669"/>
    <property type="project" value="UniProtKB-UniRule"/>
</dbReference>
<dbReference type="PANTHER" id="PTHR12385">
    <property type="entry name" value="CHOLINE TRANSPORTER-LIKE (SLC FAMILY 44)"/>
    <property type="match status" value="1"/>
</dbReference>
<feature type="transmembrane region" description="Helical" evidence="6">
    <location>
        <begin position="137"/>
        <end position="159"/>
    </location>
</feature>
<comment type="similarity">
    <text evidence="2 6">Belongs to the CTL (choline transporter-like) family.</text>
</comment>
<dbReference type="GO" id="GO:0005886">
    <property type="term" value="C:plasma membrane"/>
    <property type="evidence" value="ECO:0007669"/>
    <property type="project" value="UniProtKB-SubCell"/>
</dbReference>
<dbReference type="PANTHER" id="PTHR12385:SF88">
    <property type="entry name" value="CHOLINE TRANSPORTER-LIKE PROTEIN CTL1"/>
    <property type="match status" value="1"/>
</dbReference>
<feature type="transmembrane region" description="Helical" evidence="6">
    <location>
        <begin position="207"/>
        <end position="229"/>
    </location>
</feature>
<keyword evidence="5 6" id="KW-0472">Membrane</keyword>
<keyword evidence="3 6" id="KW-0812">Transmembrane</keyword>
<dbReference type="InterPro" id="IPR007603">
    <property type="entry name" value="Choline_transptr-like"/>
</dbReference>
<accession>A0A9W4SG99</accession>
<feature type="transmembrane region" description="Helical" evidence="6">
    <location>
        <begin position="179"/>
        <end position="200"/>
    </location>
</feature>
<feature type="transmembrane region" description="Helical" evidence="6">
    <location>
        <begin position="302"/>
        <end position="321"/>
    </location>
</feature>
<feature type="transmembrane region" description="Helical" evidence="6">
    <location>
        <begin position="535"/>
        <end position="551"/>
    </location>
</feature>
<proteinExistence type="inferred from homology"/>
<feature type="compositionally biased region" description="Basic and acidic residues" evidence="7">
    <location>
        <begin position="1"/>
        <end position="15"/>
    </location>
</feature>
<feature type="region of interest" description="Disordered" evidence="7">
    <location>
        <begin position="1"/>
        <end position="26"/>
    </location>
</feature>
<feature type="transmembrane region" description="Helical" evidence="6">
    <location>
        <begin position="249"/>
        <end position="268"/>
    </location>
</feature>
<feature type="transmembrane region" description="Helical" evidence="6">
    <location>
        <begin position="341"/>
        <end position="361"/>
    </location>
</feature>
<dbReference type="OrthoDB" id="420519at2759"/>
<organism evidence="8 9">
    <name type="scientific">Funneliformis geosporum</name>
    <dbReference type="NCBI Taxonomy" id="1117311"/>
    <lineage>
        <taxon>Eukaryota</taxon>
        <taxon>Fungi</taxon>
        <taxon>Fungi incertae sedis</taxon>
        <taxon>Mucoromycota</taxon>
        <taxon>Glomeromycotina</taxon>
        <taxon>Glomeromycetes</taxon>
        <taxon>Glomerales</taxon>
        <taxon>Glomeraceae</taxon>
        <taxon>Funneliformis</taxon>
    </lineage>
</organism>
<reference evidence="8" key="1">
    <citation type="submission" date="2022-08" db="EMBL/GenBank/DDBJ databases">
        <authorList>
            <person name="Kallberg Y."/>
            <person name="Tangrot J."/>
            <person name="Rosling A."/>
        </authorList>
    </citation>
    <scope>NUCLEOTIDE SEQUENCE</scope>
    <source>
        <strain evidence="8">Wild A</strain>
    </source>
</reference>
<evidence type="ECO:0000256" key="3">
    <source>
        <dbReference type="ARBA" id="ARBA00022692"/>
    </source>
</evidence>
<evidence type="ECO:0000256" key="7">
    <source>
        <dbReference type="SAM" id="MobiDB-lite"/>
    </source>
</evidence>
<feature type="transmembrane region" description="Helical" evidence="6">
    <location>
        <begin position="508"/>
        <end position="529"/>
    </location>
</feature>
<evidence type="ECO:0000256" key="2">
    <source>
        <dbReference type="ARBA" id="ARBA00007168"/>
    </source>
</evidence>
<evidence type="ECO:0000256" key="1">
    <source>
        <dbReference type="ARBA" id="ARBA00004141"/>
    </source>
</evidence>
<comment type="subcellular location">
    <subcellularLocation>
        <location evidence="6">Cell membrane</location>
        <topology evidence="6">Multi-pass membrane protein</topology>
    </subcellularLocation>
    <subcellularLocation>
        <location evidence="1">Membrane</location>
        <topology evidence="1">Multi-pass membrane protein</topology>
    </subcellularLocation>
</comment>
<evidence type="ECO:0000313" key="9">
    <source>
        <dbReference type="Proteomes" id="UP001153678"/>
    </source>
</evidence>
<comment type="caution">
    <text evidence="8">The sequence shown here is derived from an EMBL/GenBank/DDBJ whole genome shotgun (WGS) entry which is preliminary data.</text>
</comment>
<name>A0A9W4SG99_9GLOM</name>
<comment type="function">
    <text evidence="6">Probably involved in transport through the plasma membrane.</text>
</comment>
<evidence type="ECO:0000256" key="6">
    <source>
        <dbReference type="RuleBase" id="RU368066"/>
    </source>
</evidence>
<dbReference type="AlphaFoldDB" id="A0A9W4SG99"/>
<evidence type="ECO:0000256" key="4">
    <source>
        <dbReference type="ARBA" id="ARBA00022989"/>
    </source>
</evidence>
<evidence type="ECO:0000313" key="8">
    <source>
        <dbReference type="EMBL" id="CAI2167806.1"/>
    </source>
</evidence>
<dbReference type="EMBL" id="CAMKVN010000425">
    <property type="protein sequence ID" value="CAI2167806.1"/>
    <property type="molecule type" value="Genomic_DNA"/>
</dbReference>
<evidence type="ECO:0000256" key="5">
    <source>
        <dbReference type="ARBA" id="ARBA00023136"/>
    </source>
</evidence>
<protein>
    <recommendedName>
        <fullName evidence="6">Protein PNS1</fullName>
    </recommendedName>
</protein>